<keyword evidence="3" id="KW-1185">Reference proteome</keyword>
<keyword evidence="1" id="KW-1133">Transmembrane helix</keyword>
<dbReference type="AlphaFoldDB" id="A0A1T4YKK0"/>
<dbReference type="InterPro" id="IPR009937">
    <property type="entry name" value="Phage_holin_3_6"/>
</dbReference>
<dbReference type="OrthoDB" id="7203053at2"/>
<name>A0A1T4YKK0_9BACT</name>
<evidence type="ECO:0000313" key="2">
    <source>
        <dbReference type="EMBL" id="SKB02276.1"/>
    </source>
</evidence>
<feature type="transmembrane region" description="Helical" evidence="1">
    <location>
        <begin position="41"/>
        <end position="66"/>
    </location>
</feature>
<gene>
    <name evidence="2" type="ORF">SAMN02745166_03609</name>
</gene>
<dbReference type="RefSeq" id="WP_078814785.1">
    <property type="nucleotide sequence ID" value="NZ_FUYE01000013.1"/>
</dbReference>
<keyword evidence="1" id="KW-0812">Transmembrane</keyword>
<accession>A0A1T4YKK0</accession>
<keyword evidence="1" id="KW-0472">Membrane</keyword>
<evidence type="ECO:0000256" key="1">
    <source>
        <dbReference type="SAM" id="Phobius"/>
    </source>
</evidence>
<proteinExistence type="predicted"/>
<dbReference type="Pfam" id="PF07332">
    <property type="entry name" value="Phage_holin_3_6"/>
    <property type="match status" value="1"/>
</dbReference>
<dbReference type="EMBL" id="FUYE01000013">
    <property type="protein sequence ID" value="SKB02276.1"/>
    <property type="molecule type" value="Genomic_DNA"/>
</dbReference>
<evidence type="ECO:0000313" key="3">
    <source>
        <dbReference type="Proteomes" id="UP000190774"/>
    </source>
</evidence>
<dbReference type="STRING" id="48467.SAMN02745166_03609"/>
<protein>
    <submittedName>
        <fullName evidence="2">Putative Holin-X, holin superfamily III</fullName>
    </submittedName>
</protein>
<organism evidence="2 3">
    <name type="scientific">Prosthecobacter debontii</name>
    <dbReference type="NCBI Taxonomy" id="48467"/>
    <lineage>
        <taxon>Bacteria</taxon>
        <taxon>Pseudomonadati</taxon>
        <taxon>Verrucomicrobiota</taxon>
        <taxon>Verrucomicrobiia</taxon>
        <taxon>Verrucomicrobiales</taxon>
        <taxon>Verrucomicrobiaceae</taxon>
        <taxon>Prosthecobacter</taxon>
    </lineage>
</organism>
<reference evidence="3" key="1">
    <citation type="submission" date="2017-02" db="EMBL/GenBank/DDBJ databases">
        <authorList>
            <person name="Varghese N."/>
            <person name="Submissions S."/>
        </authorList>
    </citation>
    <scope>NUCLEOTIDE SEQUENCE [LARGE SCALE GENOMIC DNA]</scope>
    <source>
        <strain evidence="3">ATCC 700200</strain>
    </source>
</reference>
<feature type="transmembrane region" description="Helical" evidence="1">
    <location>
        <begin position="78"/>
        <end position="97"/>
    </location>
</feature>
<sequence length="128" mass="14760">MMDIEVSRVRSLLRALALYAEARGHLFQIEAREAGVKLSEILVLVAVLIGCLLFGWMLALPALVWVVAETQGLPWWKVALWTAGGHLLFAFIFFISLKVRLKKLRVFEETFHQFRRDREWIGNNPHDS</sequence>
<dbReference type="Proteomes" id="UP000190774">
    <property type="component" value="Unassembled WGS sequence"/>
</dbReference>